<evidence type="ECO:0000313" key="2">
    <source>
        <dbReference type="Proteomes" id="UP000478052"/>
    </source>
</evidence>
<proteinExistence type="predicted"/>
<dbReference type="AlphaFoldDB" id="A0A6G0YCX6"/>
<organism evidence="1 2">
    <name type="scientific">Aphis craccivora</name>
    <name type="common">Cowpea aphid</name>
    <dbReference type="NCBI Taxonomy" id="307492"/>
    <lineage>
        <taxon>Eukaryota</taxon>
        <taxon>Metazoa</taxon>
        <taxon>Ecdysozoa</taxon>
        <taxon>Arthropoda</taxon>
        <taxon>Hexapoda</taxon>
        <taxon>Insecta</taxon>
        <taxon>Pterygota</taxon>
        <taxon>Neoptera</taxon>
        <taxon>Paraneoptera</taxon>
        <taxon>Hemiptera</taxon>
        <taxon>Sternorrhyncha</taxon>
        <taxon>Aphidomorpha</taxon>
        <taxon>Aphidoidea</taxon>
        <taxon>Aphididae</taxon>
        <taxon>Aphidini</taxon>
        <taxon>Aphis</taxon>
        <taxon>Aphis</taxon>
    </lineage>
</organism>
<accession>A0A6G0YCX6</accession>
<keyword evidence="2" id="KW-1185">Reference proteome</keyword>
<comment type="caution">
    <text evidence="1">The sequence shown here is derived from an EMBL/GenBank/DDBJ whole genome shotgun (WGS) entry which is preliminary data.</text>
</comment>
<evidence type="ECO:0000313" key="1">
    <source>
        <dbReference type="EMBL" id="KAF0753272.1"/>
    </source>
</evidence>
<sequence>LRSLYFSLVRSNLEYGIVVWQPYLTKDQLRINSSLNVSTLSSRRLNADIHFISSLLNGSIDAPDLLSSISFRIPVYPTRNHSLYY</sequence>
<feature type="non-terminal residue" evidence="1">
    <location>
        <position position="1"/>
    </location>
</feature>
<protein>
    <submittedName>
        <fullName evidence="1">Uncharacterized protein</fullName>
    </submittedName>
</protein>
<dbReference type="OrthoDB" id="6613574at2759"/>
<dbReference type="Proteomes" id="UP000478052">
    <property type="component" value="Unassembled WGS sequence"/>
</dbReference>
<reference evidence="1 2" key="1">
    <citation type="submission" date="2019-08" db="EMBL/GenBank/DDBJ databases">
        <title>Whole genome of Aphis craccivora.</title>
        <authorList>
            <person name="Voronova N.V."/>
            <person name="Shulinski R.S."/>
            <person name="Bandarenka Y.V."/>
            <person name="Zhorov D.G."/>
            <person name="Warner D."/>
        </authorList>
    </citation>
    <scope>NUCLEOTIDE SEQUENCE [LARGE SCALE GENOMIC DNA]</scope>
    <source>
        <strain evidence="1">180601</strain>
        <tissue evidence="1">Whole Body</tissue>
    </source>
</reference>
<dbReference type="EMBL" id="VUJU01004784">
    <property type="protein sequence ID" value="KAF0753272.1"/>
    <property type="molecule type" value="Genomic_DNA"/>
</dbReference>
<name>A0A6G0YCX6_APHCR</name>
<gene>
    <name evidence="1" type="ORF">FWK35_00015352</name>
</gene>